<reference evidence="1 2" key="1">
    <citation type="journal article" date="2015" name="Sci. Rep.">
        <title>The power of single molecule real-time sequencing technology in the de novo assembly of a eukaryotic genome.</title>
        <authorList>
            <person name="Sakai H."/>
            <person name="Naito K."/>
            <person name="Ogiso-Tanaka E."/>
            <person name="Takahashi Y."/>
            <person name="Iseki K."/>
            <person name="Muto C."/>
            <person name="Satou K."/>
            <person name="Teruya K."/>
            <person name="Shiroma A."/>
            <person name="Shimoji M."/>
            <person name="Hirano T."/>
            <person name="Itoh T."/>
            <person name="Kaga A."/>
            <person name="Tomooka N."/>
        </authorList>
    </citation>
    <scope>NUCLEOTIDE SEQUENCE [LARGE SCALE GENOMIC DNA]</scope>
    <source>
        <strain evidence="2">cv. Shumari</strain>
    </source>
</reference>
<dbReference type="OrthoDB" id="1749484at2759"/>
<name>A0A0S3SEI4_PHAAN</name>
<protein>
    <submittedName>
        <fullName evidence="1">Uncharacterized protein</fullName>
    </submittedName>
</protein>
<organism evidence="1 2">
    <name type="scientific">Vigna angularis var. angularis</name>
    <dbReference type="NCBI Taxonomy" id="157739"/>
    <lineage>
        <taxon>Eukaryota</taxon>
        <taxon>Viridiplantae</taxon>
        <taxon>Streptophyta</taxon>
        <taxon>Embryophyta</taxon>
        <taxon>Tracheophyta</taxon>
        <taxon>Spermatophyta</taxon>
        <taxon>Magnoliopsida</taxon>
        <taxon>eudicotyledons</taxon>
        <taxon>Gunneridae</taxon>
        <taxon>Pentapetalae</taxon>
        <taxon>rosids</taxon>
        <taxon>fabids</taxon>
        <taxon>Fabales</taxon>
        <taxon>Fabaceae</taxon>
        <taxon>Papilionoideae</taxon>
        <taxon>50 kb inversion clade</taxon>
        <taxon>NPAAA clade</taxon>
        <taxon>indigoferoid/millettioid clade</taxon>
        <taxon>Phaseoleae</taxon>
        <taxon>Vigna</taxon>
    </lineage>
</organism>
<gene>
    <name evidence="1" type="primary">Vigan.06G256500</name>
    <name evidence="1" type="ORF">VIGAN_06256500</name>
</gene>
<evidence type="ECO:0000313" key="1">
    <source>
        <dbReference type="EMBL" id="BAT91250.1"/>
    </source>
</evidence>
<keyword evidence="2" id="KW-1185">Reference proteome</keyword>
<evidence type="ECO:0000313" key="2">
    <source>
        <dbReference type="Proteomes" id="UP000291084"/>
    </source>
</evidence>
<dbReference type="Proteomes" id="UP000291084">
    <property type="component" value="Chromosome 6"/>
</dbReference>
<dbReference type="EMBL" id="AP015039">
    <property type="protein sequence ID" value="BAT91250.1"/>
    <property type="molecule type" value="Genomic_DNA"/>
</dbReference>
<proteinExistence type="predicted"/>
<accession>A0A0S3SEI4</accession>
<dbReference type="AlphaFoldDB" id="A0A0S3SEI4"/>
<sequence>MSWERRKLNVCDLGDVFYGYEDYMELNEIMYNEDVIESMRRVRESKEERKREKKRSSSFFGQCFSFLRLLRSCFKLC</sequence>